<organism evidence="1 2">
    <name type="scientific">Ephemerocybe angulata</name>
    <dbReference type="NCBI Taxonomy" id="980116"/>
    <lineage>
        <taxon>Eukaryota</taxon>
        <taxon>Fungi</taxon>
        <taxon>Dikarya</taxon>
        <taxon>Basidiomycota</taxon>
        <taxon>Agaricomycotina</taxon>
        <taxon>Agaricomycetes</taxon>
        <taxon>Agaricomycetidae</taxon>
        <taxon>Agaricales</taxon>
        <taxon>Agaricineae</taxon>
        <taxon>Psathyrellaceae</taxon>
        <taxon>Ephemerocybe</taxon>
    </lineage>
</organism>
<keyword evidence="2" id="KW-1185">Reference proteome</keyword>
<dbReference type="SUPFAM" id="SSF51322">
    <property type="entry name" value="Cyanovirin-N"/>
    <property type="match status" value="1"/>
</dbReference>
<accession>A0A8H6H7E0</accession>
<dbReference type="AlphaFoldDB" id="A0A8H6H7E0"/>
<dbReference type="Proteomes" id="UP000521943">
    <property type="component" value="Unassembled WGS sequence"/>
</dbReference>
<proteinExistence type="predicted"/>
<gene>
    <name evidence="1" type="ORF">DFP72DRAFT_1179972</name>
</gene>
<name>A0A8H6H7E0_9AGAR</name>
<evidence type="ECO:0000313" key="2">
    <source>
        <dbReference type="Proteomes" id="UP000521943"/>
    </source>
</evidence>
<sequence>MAFQVTSINIKVSNTGVLSAQCCKILGTSADIPESTLDLNNYLGNHKRPLGLRVTLTTKANVKNDDELDLGKYVANENGALKVGRPHLGMRIMEGISAALAPSQS</sequence>
<dbReference type="InterPro" id="IPR036673">
    <property type="entry name" value="Cyanovirin-N_sf"/>
</dbReference>
<dbReference type="EMBL" id="JACGCI010000217">
    <property type="protein sequence ID" value="KAF6741809.1"/>
    <property type="molecule type" value="Genomic_DNA"/>
</dbReference>
<dbReference type="Gene3D" id="2.30.60.10">
    <property type="entry name" value="Cyanovirin-N"/>
    <property type="match status" value="1"/>
</dbReference>
<reference evidence="1 2" key="1">
    <citation type="submission" date="2020-07" db="EMBL/GenBank/DDBJ databases">
        <title>Comparative genomics of pyrophilous fungi reveals a link between fire events and developmental genes.</title>
        <authorList>
            <consortium name="DOE Joint Genome Institute"/>
            <person name="Steindorff A.S."/>
            <person name="Carver A."/>
            <person name="Calhoun S."/>
            <person name="Stillman K."/>
            <person name="Liu H."/>
            <person name="Lipzen A."/>
            <person name="Pangilinan J."/>
            <person name="Labutti K."/>
            <person name="Bruns T.D."/>
            <person name="Grigoriev I.V."/>
        </authorList>
    </citation>
    <scope>NUCLEOTIDE SEQUENCE [LARGE SCALE GENOMIC DNA]</scope>
    <source>
        <strain evidence="1 2">CBS 144469</strain>
    </source>
</reference>
<dbReference type="OrthoDB" id="2441380at2759"/>
<protein>
    <submittedName>
        <fullName evidence="1">Uncharacterized protein</fullName>
    </submittedName>
</protein>
<comment type="caution">
    <text evidence="1">The sequence shown here is derived from an EMBL/GenBank/DDBJ whole genome shotgun (WGS) entry which is preliminary data.</text>
</comment>
<evidence type="ECO:0000313" key="1">
    <source>
        <dbReference type="EMBL" id="KAF6741809.1"/>
    </source>
</evidence>